<evidence type="ECO:0000313" key="1">
    <source>
        <dbReference type="EMBL" id="JAH08594.1"/>
    </source>
</evidence>
<sequence>MILSGSLAASSLQRYTCQRVLCIQAYFVPNENELAKLNALQLPFHFHISDS</sequence>
<name>A0A0E9PVR4_ANGAN</name>
<proteinExistence type="predicted"/>
<reference evidence="1" key="1">
    <citation type="submission" date="2014-11" db="EMBL/GenBank/DDBJ databases">
        <authorList>
            <person name="Amaro Gonzalez C."/>
        </authorList>
    </citation>
    <scope>NUCLEOTIDE SEQUENCE</scope>
</reference>
<dbReference type="AlphaFoldDB" id="A0A0E9PVR4"/>
<dbReference type="EMBL" id="GBXM01099983">
    <property type="protein sequence ID" value="JAH08594.1"/>
    <property type="molecule type" value="Transcribed_RNA"/>
</dbReference>
<protein>
    <submittedName>
        <fullName evidence="1">Uncharacterized protein</fullName>
    </submittedName>
</protein>
<reference evidence="1" key="2">
    <citation type="journal article" date="2015" name="Fish Shellfish Immunol.">
        <title>Early steps in the European eel (Anguilla anguilla)-Vibrio vulnificus interaction in the gills: Role of the RtxA13 toxin.</title>
        <authorList>
            <person name="Callol A."/>
            <person name="Pajuelo D."/>
            <person name="Ebbesson L."/>
            <person name="Teles M."/>
            <person name="MacKenzie S."/>
            <person name="Amaro C."/>
        </authorList>
    </citation>
    <scope>NUCLEOTIDE SEQUENCE</scope>
</reference>
<accession>A0A0E9PVR4</accession>
<organism evidence="1">
    <name type="scientific">Anguilla anguilla</name>
    <name type="common">European freshwater eel</name>
    <name type="synonym">Muraena anguilla</name>
    <dbReference type="NCBI Taxonomy" id="7936"/>
    <lineage>
        <taxon>Eukaryota</taxon>
        <taxon>Metazoa</taxon>
        <taxon>Chordata</taxon>
        <taxon>Craniata</taxon>
        <taxon>Vertebrata</taxon>
        <taxon>Euteleostomi</taxon>
        <taxon>Actinopterygii</taxon>
        <taxon>Neopterygii</taxon>
        <taxon>Teleostei</taxon>
        <taxon>Anguilliformes</taxon>
        <taxon>Anguillidae</taxon>
        <taxon>Anguilla</taxon>
    </lineage>
</organism>